<sequence>MKKMKIIMQRDAMQCGIASLAMICNYFGRFVSVIPKLFLTANSR</sequence>
<protein>
    <recommendedName>
        <fullName evidence="1">Peptidase C39 domain-containing protein</fullName>
    </recommendedName>
</protein>
<dbReference type="Gene3D" id="3.90.70.10">
    <property type="entry name" value="Cysteine proteinases"/>
    <property type="match status" value="1"/>
</dbReference>
<dbReference type="AlphaFoldDB" id="D1W817"/>
<dbReference type="GO" id="GO:0016020">
    <property type="term" value="C:membrane"/>
    <property type="evidence" value="ECO:0007669"/>
    <property type="project" value="InterPro"/>
</dbReference>
<proteinExistence type="predicted"/>
<keyword evidence="3" id="KW-1185">Reference proteome</keyword>
<dbReference type="EMBL" id="ADEG01000090">
    <property type="protein sequence ID" value="EFA91379.1"/>
    <property type="molecule type" value="Genomic_DNA"/>
</dbReference>
<comment type="caution">
    <text evidence="2">The sequence shown here is derived from an EMBL/GenBank/DDBJ whole genome shotgun (WGS) entry which is preliminary data.</text>
</comment>
<gene>
    <name evidence="2" type="ORF">HMPREF0650_0648</name>
</gene>
<dbReference type="Proteomes" id="UP000005283">
    <property type="component" value="Unassembled WGS sequence"/>
</dbReference>
<dbReference type="STRING" id="679190.HMPREF0650_0648"/>
<feature type="domain" description="Peptidase C39" evidence="1">
    <location>
        <begin position="3"/>
        <end position="32"/>
    </location>
</feature>
<organism evidence="2 3">
    <name type="scientific">Hoylesella buccalis ATCC 35310</name>
    <dbReference type="NCBI Taxonomy" id="679190"/>
    <lineage>
        <taxon>Bacteria</taxon>
        <taxon>Pseudomonadati</taxon>
        <taxon>Bacteroidota</taxon>
        <taxon>Bacteroidia</taxon>
        <taxon>Bacteroidales</taxon>
        <taxon>Prevotellaceae</taxon>
        <taxon>Hoylesella</taxon>
    </lineage>
</organism>
<name>D1W817_9BACT</name>
<reference evidence="2 3" key="1">
    <citation type="submission" date="2009-12" db="EMBL/GenBank/DDBJ databases">
        <title>Genome Sequence of Prevotella buccalis ATCC 35310.</title>
        <authorList>
            <person name="Durkin A.S."/>
            <person name="Madupu R."/>
            <person name="Torralba M."/>
            <person name="Methe B."/>
            <person name="Sutton G."/>
            <person name="Strausberg R.L."/>
            <person name="Nelson K.E."/>
        </authorList>
    </citation>
    <scope>NUCLEOTIDE SEQUENCE [LARGE SCALE GENOMIC DNA]</scope>
    <source>
        <strain evidence="2 3">ATCC 35310</strain>
    </source>
</reference>
<evidence type="ECO:0000313" key="3">
    <source>
        <dbReference type="Proteomes" id="UP000005283"/>
    </source>
</evidence>
<dbReference type="Pfam" id="PF03412">
    <property type="entry name" value="Peptidase_C39"/>
    <property type="match status" value="1"/>
</dbReference>
<accession>D1W817</accession>
<dbReference type="GO" id="GO:0006508">
    <property type="term" value="P:proteolysis"/>
    <property type="evidence" value="ECO:0007669"/>
    <property type="project" value="InterPro"/>
</dbReference>
<dbReference type="GO" id="GO:0005524">
    <property type="term" value="F:ATP binding"/>
    <property type="evidence" value="ECO:0007669"/>
    <property type="project" value="InterPro"/>
</dbReference>
<dbReference type="GO" id="GO:0008233">
    <property type="term" value="F:peptidase activity"/>
    <property type="evidence" value="ECO:0007669"/>
    <property type="project" value="InterPro"/>
</dbReference>
<evidence type="ECO:0000313" key="2">
    <source>
        <dbReference type="EMBL" id="EFA91379.1"/>
    </source>
</evidence>
<evidence type="ECO:0000259" key="1">
    <source>
        <dbReference type="Pfam" id="PF03412"/>
    </source>
</evidence>
<dbReference type="InterPro" id="IPR005074">
    <property type="entry name" value="Peptidase_C39"/>
</dbReference>